<comment type="similarity">
    <text evidence="1">Belongs to the UPF0166 family.</text>
</comment>
<dbReference type="InterPro" id="IPR011322">
    <property type="entry name" value="N-reg_PII-like_a/b"/>
</dbReference>
<gene>
    <name evidence="2" type="ORF">prwr041_06650</name>
</gene>
<dbReference type="RefSeq" id="WP_207154968.1">
    <property type="nucleotide sequence ID" value="NZ_AP024484.1"/>
</dbReference>
<dbReference type="InterPro" id="IPR015867">
    <property type="entry name" value="N-reg_PII/ATP_PRibTrfase_C"/>
</dbReference>
<protein>
    <submittedName>
        <fullName evidence="2">DUF190 domain-containing protein</fullName>
    </submittedName>
</protein>
<proteinExistence type="inferred from homology"/>
<dbReference type="Gene3D" id="3.30.70.120">
    <property type="match status" value="1"/>
</dbReference>
<sequence length="121" mass="13342">MESSSREKVLRFYVSSTDVVKHISVYEAIAVAAKEHGLAGATVYKGIMGFGASSKLHSDKFWELIDKVPVIVEIVDTEEKINSFLDVVLPWIKLLPKGCMVTCQDTDVILIKNGQSPSSKE</sequence>
<evidence type="ECO:0000313" key="2">
    <source>
        <dbReference type="EMBL" id="BCS84772.1"/>
    </source>
</evidence>
<dbReference type="SUPFAM" id="SSF54913">
    <property type="entry name" value="GlnB-like"/>
    <property type="match status" value="1"/>
</dbReference>
<dbReference type="EMBL" id="AP024484">
    <property type="protein sequence ID" value="BCS84772.1"/>
    <property type="molecule type" value="Genomic_DNA"/>
</dbReference>
<evidence type="ECO:0000313" key="3">
    <source>
        <dbReference type="Proteomes" id="UP001319045"/>
    </source>
</evidence>
<organism evidence="2 3">
    <name type="scientific">Prevotella herbatica</name>
    <dbReference type="NCBI Taxonomy" id="2801997"/>
    <lineage>
        <taxon>Bacteria</taxon>
        <taxon>Pseudomonadati</taxon>
        <taxon>Bacteroidota</taxon>
        <taxon>Bacteroidia</taxon>
        <taxon>Bacteroidales</taxon>
        <taxon>Prevotellaceae</taxon>
        <taxon>Prevotella</taxon>
    </lineage>
</organism>
<keyword evidence="3" id="KW-1185">Reference proteome</keyword>
<name>A0ABN6EG08_9BACT</name>
<reference evidence="2 3" key="1">
    <citation type="journal article" date="2022" name="Int. J. Syst. Evol. Microbiol.">
        <title>Prevotella herbatica sp. nov., a plant polysaccharide-decomposing anaerobic bacterium isolated from a methanogenic reactor.</title>
        <authorList>
            <person name="Uek A."/>
            <person name="Tonouchi A."/>
            <person name="Kaku N."/>
            <person name="Ueki K."/>
        </authorList>
    </citation>
    <scope>NUCLEOTIDE SEQUENCE [LARGE SCALE GENOMIC DNA]</scope>
    <source>
        <strain evidence="2 3">WR041</strain>
    </source>
</reference>
<dbReference type="PANTHER" id="PTHR35983:SF1">
    <property type="entry name" value="UPF0166 PROTEIN TM_0021"/>
    <property type="match status" value="1"/>
</dbReference>
<dbReference type="InterPro" id="IPR003793">
    <property type="entry name" value="UPF0166"/>
</dbReference>
<dbReference type="Pfam" id="PF02641">
    <property type="entry name" value="DUF190"/>
    <property type="match status" value="1"/>
</dbReference>
<dbReference type="Proteomes" id="UP001319045">
    <property type="component" value="Chromosome"/>
</dbReference>
<accession>A0ABN6EG08</accession>
<dbReference type="PANTHER" id="PTHR35983">
    <property type="entry name" value="UPF0166 PROTEIN TM_0021"/>
    <property type="match status" value="1"/>
</dbReference>
<evidence type="ECO:0000256" key="1">
    <source>
        <dbReference type="ARBA" id="ARBA00010554"/>
    </source>
</evidence>